<sequence>MHNLAGVFWIDSCDLNLTSNKVNHHTEHFPEEHLIVRRGQPFSVTLCLKSGGAKFKPGKSIFTITVQTGTFCSYINQYRALNSQSHKT</sequence>
<dbReference type="AlphaFoldDB" id="A0A3B3ZL82"/>
<comment type="similarity">
    <text evidence="1">Belongs to the transglutaminase superfamily. Transglutaminase family.</text>
</comment>
<dbReference type="Gene3D" id="2.60.40.10">
    <property type="entry name" value="Immunoglobulins"/>
    <property type="match status" value="1"/>
</dbReference>
<dbReference type="InterPro" id="IPR001102">
    <property type="entry name" value="Transglutaminase_N"/>
</dbReference>
<evidence type="ECO:0000313" key="3">
    <source>
        <dbReference type="Ensembl" id="ENSPMGP00000005397.1"/>
    </source>
</evidence>
<keyword evidence="4" id="KW-1185">Reference proteome</keyword>
<evidence type="ECO:0000313" key="4">
    <source>
        <dbReference type="Proteomes" id="UP000261520"/>
    </source>
</evidence>
<name>A0A3B3ZL82_9GOBI</name>
<protein>
    <recommendedName>
        <fullName evidence="2">Transglutaminase N-terminal domain-containing protein</fullName>
    </recommendedName>
</protein>
<dbReference type="Pfam" id="PF00868">
    <property type="entry name" value="Transglut_N"/>
    <property type="match status" value="1"/>
</dbReference>
<reference evidence="3" key="1">
    <citation type="submission" date="2025-08" db="UniProtKB">
        <authorList>
            <consortium name="Ensembl"/>
        </authorList>
    </citation>
    <scope>IDENTIFICATION</scope>
</reference>
<evidence type="ECO:0000256" key="1">
    <source>
        <dbReference type="ARBA" id="ARBA00005968"/>
    </source>
</evidence>
<dbReference type="SUPFAM" id="SSF81296">
    <property type="entry name" value="E set domains"/>
    <property type="match status" value="1"/>
</dbReference>
<dbReference type="STRING" id="409849.ENSPMGP00000005397"/>
<dbReference type="GO" id="GO:0007399">
    <property type="term" value="P:nervous system development"/>
    <property type="evidence" value="ECO:0007669"/>
    <property type="project" value="UniProtKB-ARBA"/>
</dbReference>
<accession>A0A3B3ZL82</accession>
<proteinExistence type="inferred from homology"/>
<dbReference type="Proteomes" id="UP000261520">
    <property type="component" value="Unplaced"/>
</dbReference>
<feature type="domain" description="Transglutaminase N-terminal" evidence="2">
    <location>
        <begin position="12"/>
        <end position="80"/>
    </location>
</feature>
<reference evidence="3" key="2">
    <citation type="submission" date="2025-09" db="UniProtKB">
        <authorList>
            <consortium name="Ensembl"/>
        </authorList>
    </citation>
    <scope>IDENTIFICATION</scope>
</reference>
<organism evidence="3 4">
    <name type="scientific">Periophthalmus magnuspinnatus</name>
    <dbReference type="NCBI Taxonomy" id="409849"/>
    <lineage>
        <taxon>Eukaryota</taxon>
        <taxon>Metazoa</taxon>
        <taxon>Chordata</taxon>
        <taxon>Craniata</taxon>
        <taxon>Vertebrata</taxon>
        <taxon>Euteleostomi</taxon>
        <taxon>Actinopterygii</taxon>
        <taxon>Neopterygii</taxon>
        <taxon>Teleostei</taxon>
        <taxon>Neoteleostei</taxon>
        <taxon>Acanthomorphata</taxon>
        <taxon>Gobiaria</taxon>
        <taxon>Gobiiformes</taxon>
        <taxon>Gobioidei</taxon>
        <taxon>Gobiidae</taxon>
        <taxon>Oxudercinae</taxon>
        <taxon>Periophthalmus</taxon>
    </lineage>
</organism>
<dbReference type="InterPro" id="IPR014756">
    <property type="entry name" value="Ig_E-set"/>
</dbReference>
<dbReference type="InterPro" id="IPR013783">
    <property type="entry name" value="Ig-like_fold"/>
</dbReference>
<dbReference type="Ensembl" id="ENSPMGT00000005725.1">
    <property type="protein sequence ID" value="ENSPMGP00000005397.1"/>
    <property type="gene ID" value="ENSPMGG00000004542.1"/>
</dbReference>
<evidence type="ECO:0000259" key="2">
    <source>
        <dbReference type="Pfam" id="PF00868"/>
    </source>
</evidence>